<evidence type="ECO:0000313" key="2">
    <source>
        <dbReference type="EMBL" id="QGT79727.1"/>
    </source>
</evidence>
<reference evidence="2 3" key="1">
    <citation type="submission" date="2019-11" db="EMBL/GenBank/DDBJ databases">
        <title>Complete genome sequence of Pseudomonas syringae pv. coronafaciens isolate B19001 originated in imported oat cereal.</title>
        <authorList>
            <person name="Kim S.M."/>
            <person name="Lee B.C."/>
            <person name="Seo S.J."/>
            <person name="Lee J.E."/>
            <person name="Choi N.J."/>
            <person name="Park J.H."/>
        </authorList>
    </citation>
    <scope>NUCLEOTIDE SEQUENCE [LARGE SCALE GENOMIC DNA]</scope>
    <source>
        <strain evidence="2 3">B19001</strain>
    </source>
</reference>
<feature type="domain" description="Phospholipase D-like" evidence="1">
    <location>
        <begin position="62"/>
        <end position="182"/>
    </location>
</feature>
<protein>
    <recommendedName>
        <fullName evidence="1">Phospholipase D-like domain-containing protein</fullName>
    </recommendedName>
</protein>
<dbReference type="Gene3D" id="3.30.870.10">
    <property type="entry name" value="Endonuclease Chain A"/>
    <property type="match status" value="1"/>
</dbReference>
<dbReference type="EMBL" id="CP046441">
    <property type="protein sequence ID" value="QGT79727.1"/>
    <property type="molecule type" value="Genomic_DNA"/>
</dbReference>
<accession>A0AAE6QBN4</accession>
<dbReference type="SUPFAM" id="SSF56024">
    <property type="entry name" value="Phospholipase D/nuclease"/>
    <property type="match status" value="1"/>
</dbReference>
<dbReference type="InterPro" id="IPR025202">
    <property type="entry name" value="PLD-like_dom"/>
</dbReference>
<dbReference type="Proteomes" id="UP000423413">
    <property type="component" value="Chromosome"/>
</dbReference>
<name>A0AAE6QBN4_9PSED</name>
<sequence>MLCFERECSLPAWRCMYSASAMRQVMIRTLLIKLSQGLLVTSSFIPPNGYRKTLTRLIAEEESLDVAVAFWGSGALKLIHPATKKPIRIICNLKTGATNPSVIESFLALSREVGSQVHIRQCDILHAKVVIGKAQAVIGSANISANALGLEDEDSAHWLEAGVHIRERTELDKMQAWFESLWSSAHVRGIEDSDIQSAQIAWERNRQPPTTVTVRTPEFFSFRDFSVSSLRRANAYALLYRQNLSPTAQATLKTIQSQSVAEQHVVQTSIRLWGYENWPDFPSDIRAEYVDICWGLRNRVRVFGACRLLGQRVEVQYHDSALGTLDIANPVETLLDLPFGKLAQELMGAALKPCIETVWKAANGDDSVRIIHLADIARILRDAKEALPVTRRISGREAVQVLASLPAQVELRARDNKDKFWCYKLKSRKGTEFAFDPNTTRGLYVRLDRQPPDLPGLTDVEDIAGANKSTSLGRVFSGGVHNAAYKVTVESESALRDLIHHLMAL</sequence>
<gene>
    <name evidence="2" type="ORF">GMO17_00315</name>
</gene>
<organism evidence="2 3">
    <name type="scientific">Pseudomonas coronafaciens pv. coronafaciens</name>
    <dbReference type="NCBI Taxonomy" id="235275"/>
    <lineage>
        <taxon>Bacteria</taxon>
        <taxon>Pseudomonadati</taxon>
        <taxon>Pseudomonadota</taxon>
        <taxon>Gammaproteobacteria</taxon>
        <taxon>Pseudomonadales</taxon>
        <taxon>Pseudomonadaceae</taxon>
        <taxon>Pseudomonas</taxon>
        <taxon>Pseudomonas coronafaciens</taxon>
    </lineage>
</organism>
<dbReference type="AlphaFoldDB" id="A0AAE6QBN4"/>
<proteinExistence type="predicted"/>
<evidence type="ECO:0000259" key="1">
    <source>
        <dbReference type="Pfam" id="PF13091"/>
    </source>
</evidence>
<dbReference type="CDD" id="cd09117">
    <property type="entry name" value="PLDc_Bfil_DEXD_like"/>
    <property type="match status" value="1"/>
</dbReference>
<evidence type="ECO:0000313" key="3">
    <source>
        <dbReference type="Proteomes" id="UP000423413"/>
    </source>
</evidence>
<dbReference type="Pfam" id="PF13091">
    <property type="entry name" value="PLDc_2"/>
    <property type="match status" value="1"/>
</dbReference>